<dbReference type="PANTHER" id="PTHR38589:SF1">
    <property type="entry name" value="BLR0621 PROTEIN"/>
    <property type="match status" value="1"/>
</dbReference>
<accession>A0A6S6S1A5</accession>
<dbReference type="InterPro" id="IPR005490">
    <property type="entry name" value="LD_TPept_cat_dom"/>
</dbReference>
<dbReference type="Pfam" id="PF03734">
    <property type="entry name" value="YkuD"/>
    <property type="match status" value="1"/>
</dbReference>
<evidence type="ECO:0000256" key="1">
    <source>
        <dbReference type="SAM" id="SignalP"/>
    </source>
</evidence>
<dbReference type="PROSITE" id="PS51257">
    <property type="entry name" value="PROKAR_LIPOPROTEIN"/>
    <property type="match status" value="1"/>
</dbReference>
<reference evidence="3" key="1">
    <citation type="submission" date="2020-01" db="EMBL/GenBank/DDBJ databases">
        <authorList>
            <person name="Meier V. D."/>
            <person name="Meier V D."/>
        </authorList>
    </citation>
    <scope>NUCLEOTIDE SEQUENCE</scope>
    <source>
        <strain evidence="3">HLG_WM_MAG_06</strain>
    </source>
</reference>
<dbReference type="PANTHER" id="PTHR38589">
    <property type="entry name" value="BLR0621 PROTEIN"/>
    <property type="match status" value="1"/>
</dbReference>
<proteinExistence type="predicted"/>
<sequence>MKKLSILSFTLLLLTACNSTNVTASEPIVTEQIIETKTVATPNITIPNESSQLLVVTTANWSTKDGTLQRYEKIQEHWTKVGKSINIVIGRNGLGWGKGLHITPDNAQYIKKEGDGKAPAGLFSLGNGFGYSPSNFNMHFPYATYKTTDHCVDDSNSQWYNQIIDSKETKKDYKSFEHMKLRNNLYKYGITVNHNPNQIAQAGSCIFIHIKNKSGKGTAGCTAMREDEITTVLKWLKEDAKPLLLQLPQEEMVKVNLN</sequence>
<protein>
    <submittedName>
        <fullName evidence="3">Gll0911 protein</fullName>
    </submittedName>
</protein>
<gene>
    <name evidence="3" type="ORF">HELGO_WM29314</name>
</gene>
<organism evidence="3">
    <name type="scientific">uncultured Sulfurovum sp</name>
    <dbReference type="NCBI Taxonomy" id="269237"/>
    <lineage>
        <taxon>Bacteria</taxon>
        <taxon>Pseudomonadati</taxon>
        <taxon>Campylobacterota</taxon>
        <taxon>Epsilonproteobacteria</taxon>
        <taxon>Campylobacterales</taxon>
        <taxon>Sulfurovaceae</taxon>
        <taxon>Sulfurovum</taxon>
        <taxon>environmental samples</taxon>
    </lineage>
</organism>
<evidence type="ECO:0000313" key="3">
    <source>
        <dbReference type="EMBL" id="CAA6798649.1"/>
    </source>
</evidence>
<evidence type="ECO:0000259" key="2">
    <source>
        <dbReference type="Pfam" id="PF03734"/>
    </source>
</evidence>
<dbReference type="AlphaFoldDB" id="A0A6S6S1A5"/>
<feature type="chain" id="PRO_5028124949" evidence="1">
    <location>
        <begin position="25"/>
        <end position="258"/>
    </location>
</feature>
<feature type="signal peptide" evidence="1">
    <location>
        <begin position="1"/>
        <end position="24"/>
    </location>
</feature>
<dbReference type="EMBL" id="CACVAP010000010">
    <property type="protein sequence ID" value="CAA6798649.1"/>
    <property type="molecule type" value="Genomic_DNA"/>
</dbReference>
<keyword evidence="1" id="KW-0732">Signal</keyword>
<name>A0A6S6S1A5_9BACT</name>
<feature type="domain" description="L,D-TPase catalytic" evidence="2">
    <location>
        <begin position="83"/>
        <end position="239"/>
    </location>
</feature>
<dbReference type="GO" id="GO:0016740">
    <property type="term" value="F:transferase activity"/>
    <property type="evidence" value="ECO:0007669"/>
    <property type="project" value="InterPro"/>
</dbReference>